<reference evidence="7" key="1">
    <citation type="submission" date="2015-02" db="EMBL/GenBank/DDBJ databases">
        <title>Pyrococcus kukulkanii sp. nov., a novel hyperthermophilic archaeon isolated from a deep-sea hydrothermal vent at the Guaymas Basin.</title>
        <authorList>
            <person name="Oger P.M."/>
            <person name="Callac N."/>
            <person name="Jebbar M."/>
            <person name="Godfroy A."/>
        </authorList>
    </citation>
    <scope>NUCLEOTIDE SEQUENCE [LARGE SCALE GENOMIC DNA]</scope>
    <source>
        <strain evidence="7">NCB100</strain>
    </source>
</reference>
<dbReference type="GO" id="GO:0005840">
    <property type="term" value="C:ribosome"/>
    <property type="evidence" value="ECO:0007669"/>
    <property type="project" value="UniProtKB-KW"/>
</dbReference>
<dbReference type="KEGG" id="pyc:TQ32_07590"/>
<dbReference type="AlphaFoldDB" id="A0A127BAZ4"/>
<reference evidence="6 8" key="3">
    <citation type="submission" date="2023-03" db="EMBL/GenBank/DDBJ databases">
        <title>Speciation in Pyrococcus: adaptation to high temperature as a mechanism.</title>
        <authorList>
            <person name="Gu J."/>
        </authorList>
    </citation>
    <scope>NUCLEOTIDE SEQUENCE [LARGE SCALE GENOMIC DNA]</scope>
    <source>
        <strain evidence="6 8">LMOA34</strain>
    </source>
</reference>
<gene>
    <name evidence="4" type="primary">rpl35ae</name>
    <name evidence="6" type="ORF">P8X34_03260</name>
    <name evidence="5" type="ORF">TQ32_07590</name>
</gene>
<evidence type="ECO:0000256" key="3">
    <source>
        <dbReference type="ARBA" id="ARBA00023274"/>
    </source>
</evidence>
<dbReference type="PROSITE" id="PS01105">
    <property type="entry name" value="RIBOSOMAL_L35AE"/>
    <property type="match status" value="1"/>
</dbReference>
<dbReference type="GO" id="GO:0006412">
    <property type="term" value="P:translation"/>
    <property type="evidence" value="ECO:0007669"/>
    <property type="project" value="UniProtKB-UniRule"/>
</dbReference>
<evidence type="ECO:0000256" key="4">
    <source>
        <dbReference type="HAMAP-Rule" id="MF_00573"/>
    </source>
</evidence>
<dbReference type="PANTHER" id="PTHR10902">
    <property type="entry name" value="60S RIBOSOMAL PROTEIN L35A"/>
    <property type="match status" value="1"/>
</dbReference>
<sequence>MRIKGVVLSYRRSKENQHTNVMIIKPLNVNSREEASKLIGRLVIWKSPSGKILKGKIVRVHGTRGAVRARFEKGLPGQALGDYVEIL</sequence>
<dbReference type="STRING" id="1609559.TQ32_07590"/>
<reference evidence="5 7" key="2">
    <citation type="journal article" date="2016" name="Int. J. Syst. Evol. Microbiol.">
        <title>Pyrococcus kukulkanii sp. nov., a hyperthermophilic, piezophilic archaeon isolated from a deep-sea hydrothermal vent.</title>
        <authorList>
            <person name="Callac N."/>
            <person name="Oger P."/>
            <person name="Lesongeur F."/>
            <person name="Rattray J.E."/>
            <person name="Vannier P."/>
            <person name="Michoud G."/>
            <person name="Beauverger M."/>
            <person name="Gayet N."/>
            <person name="Rouxel O."/>
            <person name="Jebbar M."/>
            <person name="Godfroy A."/>
        </authorList>
    </citation>
    <scope>NUCLEOTIDE SEQUENCE [LARGE SCALE GENOMIC DNA]</scope>
    <source>
        <strain evidence="5 7">NCB100</strain>
    </source>
</reference>
<accession>A0A127BAZ4</accession>
<keyword evidence="3 4" id="KW-0687">Ribonucleoprotein</keyword>
<dbReference type="HAMAP" id="MF_00573">
    <property type="entry name" value="Ribosomal_eL33"/>
    <property type="match status" value="1"/>
</dbReference>
<dbReference type="PATRIC" id="fig|1609559.3.peg.1588"/>
<dbReference type="Proteomes" id="UP000070587">
    <property type="component" value="Chromosome"/>
</dbReference>
<keyword evidence="8" id="KW-1185">Reference proteome</keyword>
<evidence type="ECO:0000313" key="8">
    <source>
        <dbReference type="Proteomes" id="UP001571980"/>
    </source>
</evidence>
<organism evidence="5 7">
    <name type="scientific">Pyrococcus kukulkanii</name>
    <dbReference type="NCBI Taxonomy" id="1609559"/>
    <lineage>
        <taxon>Archaea</taxon>
        <taxon>Methanobacteriati</taxon>
        <taxon>Methanobacteriota</taxon>
        <taxon>Thermococci</taxon>
        <taxon>Thermococcales</taxon>
        <taxon>Thermococcaceae</taxon>
        <taxon>Pyrococcus</taxon>
    </lineage>
</organism>
<evidence type="ECO:0000313" key="5">
    <source>
        <dbReference type="EMBL" id="AMM54355.1"/>
    </source>
</evidence>
<comment type="similarity">
    <text evidence="1 4">Belongs to the eukaryotic ribosomal protein eL33 family.</text>
</comment>
<dbReference type="Pfam" id="PF01247">
    <property type="entry name" value="Ribosomal_L35Ae"/>
    <property type="match status" value="1"/>
</dbReference>
<dbReference type="GO" id="GO:1990904">
    <property type="term" value="C:ribonucleoprotein complex"/>
    <property type="evidence" value="ECO:0007669"/>
    <property type="project" value="UniProtKB-KW"/>
</dbReference>
<dbReference type="InterPro" id="IPR018266">
    <property type="entry name" value="Ribosomal_eL33_CS"/>
</dbReference>
<evidence type="ECO:0000313" key="7">
    <source>
        <dbReference type="Proteomes" id="UP000070587"/>
    </source>
</evidence>
<protein>
    <recommendedName>
        <fullName evidence="4">Large ribosomal subunit protein eL33</fullName>
    </recommendedName>
</protein>
<keyword evidence="2 4" id="KW-0689">Ribosomal protein</keyword>
<dbReference type="OrthoDB" id="14403at2157"/>
<dbReference type="EMBL" id="JARRIG010000001">
    <property type="protein sequence ID" value="MFA4803767.1"/>
    <property type="molecule type" value="Genomic_DNA"/>
</dbReference>
<proteinExistence type="inferred from homology"/>
<dbReference type="GO" id="GO:0003735">
    <property type="term" value="F:structural constituent of ribosome"/>
    <property type="evidence" value="ECO:0007669"/>
    <property type="project" value="InterPro"/>
</dbReference>
<evidence type="ECO:0000313" key="6">
    <source>
        <dbReference type="EMBL" id="MFA4803767.1"/>
    </source>
</evidence>
<name>A0A127BAZ4_9EURY</name>
<dbReference type="InterPro" id="IPR001780">
    <property type="entry name" value="Ribosomal_eL33"/>
</dbReference>
<dbReference type="Gene3D" id="2.40.10.190">
    <property type="entry name" value="translation elongation factor selb, chain A, domain 4"/>
    <property type="match status" value="1"/>
</dbReference>
<dbReference type="RefSeq" id="WP_068323092.1">
    <property type="nucleotide sequence ID" value="NZ_CP010835.1"/>
</dbReference>
<dbReference type="InterPro" id="IPR038661">
    <property type="entry name" value="Ribosomal_eL33_sf"/>
</dbReference>
<dbReference type="Proteomes" id="UP001571980">
    <property type="component" value="Unassembled WGS sequence"/>
</dbReference>
<evidence type="ECO:0000256" key="2">
    <source>
        <dbReference type="ARBA" id="ARBA00022980"/>
    </source>
</evidence>
<dbReference type="SUPFAM" id="SSF50447">
    <property type="entry name" value="Translation proteins"/>
    <property type="match status" value="1"/>
</dbReference>
<dbReference type="GeneID" id="28491688"/>
<dbReference type="NCBIfam" id="NF003326">
    <property type="entry name" value="PRK04337.1"/>
    <property type="match status" value="1"/>
</dbReference>
<dbReference type="EMBL" id="CP010835">
    <property type="protein sequence ID" value="AMM54355.1"/>
    <property type="molecule type" value="Genomic_DNA"/>
</dbReference>
<evidence type="ECO:0000256" key="1">
    <source>
        <dbReference type="ARBA" id="ARBA00009269"/>
    </source>
</evidence>
<dbReference type="InterPro" id="IPR009000">
    <property type="entry name" value="Transl_B-barrel_sf"/>
</dbReference>